<feature type="region of interest" description="Disordered" evidence="1">
    <location>
        <begin position="26"/>
        <end position="89"/>
    </location>
</feature>
<dbReference type="EMBL" id="DVMR01000058">
    <property type="protein sequence ID" value="HIU44194.1"/>
    <property type="molecule type" value="Genomic_DNA"/>
</dbReference>
<feature type="signal peptide" evidence="2">
    <location>
        <begin position="1"/>
        <end position="23"/>
    </location>
</feature>
<dbReference type="Proteomes" id="UP000824073">
    <property type="component" value="Unassembled WGS sequence"/>
</dbReference>
<comment type="caution">
    <text evidence="3">The sequence shown here is derived from an EMBL/GenBank/DDBJ whole genome shotgun (WGS) entry which is preliminary data.</text>
</comment>
<evidence type="ECO:0000313" key="3">
    <source>
        <dbReference type="EMBL" id="HIU44194.1"/>
    </source>
</evidence>
<evidence type="ECO:0000256" key="1">
    <source>
        <dbReference type="SAM" id="MobiDB-lite"/>
    </source>
</evidence>
<sequence>MNRRLLALSLVLCLLLSGCHIFSQDAPDDSDPVGPNNTPDQVDQPDQTGPQPSTIQPLALPSADGIDWNDAPATSVGTGNPAPEETSPPLYTYSAYDYYTYESLTESTEPDERGVVLSVNTVVITGLRNQILQNRLNELIEADVQELIEAEPTVDPTTLAVTGDAVSRCIDRLVYVNLTIAGRVLSISVYGHDSVRLLDAEGLTVDWGQSSSTVKYYLFDMYDGRQLQLSDLFFEGADYVSILDASLTRQLTASADNIPLKRPFRGLPENYPCISAEGVYLNIIFPEENPYVDAGYSMFFAISPDELYTVCSILYEDPSAYLTDDVTVDRSAISYSLPTAPHSLDDVAAGSPNNTERFSPRLTGGVPQDVQDSINAALDAFEERYKTLDYLPAAMTDRWDEWTDHDVSVSFSVLSGLFSVSYWTAATTTDDFAAYEEFLTFDLRDGRRLTAADLLVPSDELTAFLQQNGITQPLEELDCVSVSFGFNVLIPTTDLSGNPLYVPSEYFNFALLESEVPQ</sequence>
<feature type="compositionally biased region" description="Polar residues" evidence="1">
    <location>
        <begin position="35"/>
        <end position="56"/>
    </location>
</feature>
<proteinExistence type="predicted"/>
<evidence type="ECO:0000313" key="4">
    <source>
        <dbReference type="Proteomes" id="UP000824073"/>
    </source>
</evidence>
<keyword evidence="2" id="KW-0732">Signal</keyword>
<gene>
    <name evidence="3" type="ORF">IAB67_07865</name>
</gene>
<name>A0A9D1IXX9_9CLOT</name>
<reference evidence="3" key="2">
    <citation type="journal article" date="2021" name="PeerJ">
        <title>Extensive microbial diversity within the chicken gut microbiome revealed by metagenomics and culture.</title>
        <authorList>
            <person name="Gilroy R."/>
            <person name="Ravi A."/>
            <person name="Getino M."/>
            <person name="Pursley I."/>
            <person name="Horton D.L."/>
            <person name="Alikhan N.F."/>
            <person name="Baker D."/>
            <person name="Gharbi K."/>
            <person name="Hall N."/>
            <person name="Watson M."/>
            <person name="Adriaenssens E.M."/>
            <person name="Foster-Nyarko E."/>
            <person name="Jarju S."/>
            <person name="Secka A."/>
            <person name="Antonio M."/>
            <person name="Oren A."/>
            <person name="Chaudhuri R.R."/>
            <person name="La Ragione R."/>
            <person name="Hildebrand F."/>
            <person name="Pallen M.J."/>
        </authorList>
    </citation>
    <scope>NUCLEOTIDE SEQUENCE</scope>
    <source>
        <strain evidence="3">CHK191-8634</strain>
    </source>
</reference>
<reference evidence="3" key="1">
    <citation type="submission" date="2020-10" db="EMBL/GenBank/DDBJ databases">
        <authorList>
            <person name="Gilroy R."/>
        </authorList>
    </citation>
    <scope>NUCLEOTIDE SEQUENCE</scope>
    <source>
        <strain evidence="3">CHK191-8634</strain>
    </source>
</reference>
<evidence type="ECO:0000256" key="2">
    <source>
        <dbReference type="SAM" id="SignalP"/>
    </source>
</evidence>
<organism evidence="3 4">
    <name type="scientific">Candidatus Ventrousia excrementavium</name>
    <dbReference type="NCBI Taxonomy" id="2840961"/>
    <lineage>
        <taxon>Bacteria</taxon>
        <taxon>Bacillati</taxon>
        <taxon>Bacillota</taxon>
        <taxon>Clostridia</taxon>
        <taxon>Eubacteriales</taxon>
        <taxon>Clostridiaceae</taxon>
        <taxon>Clostridiaceae incertae sedis</taxon>
        <taxon>Candidatus Ventrousia</taxon>
    </lineage>
</organism>
<feature type="chain" id="PRO_5038911348" evidence="2">
    <location>
        <begin position="24"/>
        <end position="518"/>
    </location>
</feature>
<dbReference type="AlphaFoldDB" id="A0A9D1IXX9"/>
<protein>
    <submittedName>
        <fullName evidence="3">Uncharacterized protein</fullName>
    </submittedName>
</protein>
<dbReference type="PROSITE" id="PS51257">
    <property type="entry name" value="PROKAR_LIPOPROTEIN"/>
    <property type="match status" value="1"/>
</dbReference>
<accession>A0A9D1IXX9</accession>